<dbReference type="EMBL" id="JAYDYQ010002533">
    <property type="protein sequence ID" value="KAK4486094.1"/>
    <property type="molecule type" value="Genomic_DNA"/>
</dbReference>
<evidence type="ECO:0000256" key="7">
    <source>
        <dbReference type="ARBA" id="ARBA00023242"/>
    </source>
</evidence>
<evidence type="ECO:0000256" key="6">
    <source>
        <dbReference type="ARBA" id="ARBA00023163"/>
    </source>
</evidence>
<dbReference type="Pfam" id="PF07887">
    <property type="entry name" value="Calmodulin_bind"/>
    <property type="match status" value="2"/>
</dbReference>
<dbReference type="PANTHER" id="PTHR31713:SF14">
    <property type="entry name" value="CALMODULIN-BINDING PROTEIN 60 A"/>
    <property type="match status" value="1"/>
</dbReference>
<keyword evidence="4" id="KW-0238">DNA-binding</keyword>
<keyword evidence="12" id="KW-1185">Reference proteome</keyword>
<comment type="caution">
    <text evidence="11">The sequence shown here is derived from an EMBL/GenBank/DDBJ whole genome shotgun (WGS) entry which is preliminary data.</text>
</comment>
<dbReference type="InterPro" id="IPR046831">
    <property type="entry name" value="Calmodulin_bind_N"/>
</dbReference>
<dbReference type="Pfam" id="PF20451">
    <property type="entry name" value="Calmod_bind_M"/>
    <property type="match status" value="1"/>
</dbReference>
<sequence length="887" mass="100440">MSQKRPQREEGTSYDDKRPKKFPDFKSVVRDVMNLHRLQNLMEPVLEPLIRRVVKEEVDSALRKYIISMKRNQGKDVHPSELRSLQLRFLNAISLPVFTGTRIEGEGCTTLEVALVDALTGQVISSGLGSSSKVEIVVLEGDFDGQSGDNWTLEEFTNNVMREREGKKPLLTGDMITTLKDGKGLVGDVSFTDNSSWTRSRKFRLGARLTDNLGGIRVREARSEPFVVRDHRGELYKKHHPPSLSDEVWRLEKIGKDGAFHKRLSKERVNTVQDFLMLLFLNPSKLRNILGSGMSAKMWEITVEHARTCVLDDKLYLYDPSRSLEKNGVVFNVVGQVIGMFTNGQYLPIDKLSEPEKANALELVISAFGDNENVVTFDNEASLNMTTTPRMNYAQQDASSSDYNMQSVYSIGGCDDYLHSVDPMEIFPGQISDICDSDSMAQAFCANERLQYFERDCSLQSSSMEFSADLQDAINAFIPCSTTVHIDEEAPPKGWNVLIQEESELMKNRIFTRINRILKDGIQTSDLRSMKLQFRNGISRIILTGEEIQGEEHTCIEVALIDDTTGNVIDVGPESSANIEIVVLRGEFDASEDDDWTVENFNENIVRVEGKMPILAGNVILKLQRGTCLLENIKFRHHTSKMKPPVFRLGARSVRIIDGVRVKEAKTESFTVKDFRNKYYKKHETPALSDEIVKLAAKKWEVTVNHARACLSDKRKYCYIDSQQQRGIIFNILGQDLLASAYDHWENTVAFDDENSLQQYITSLSGLDNARTSEMMGETSNRFLNSYSSQMMDLTGESSGVHDSGLLNIDDLEVDYEPPPQFSPFNPDTLLADFEYCIQHQLNANESNADEQIAAIVRTRWKKLLCVLRLLSIRKMIPHIPKKQKVV</sequence>
<evidence type="ECO:0000256" key="4">
    <source>
        <dbReference type="ARBA" id="ARBA00023125"/>
    </source>
</evidence>
<evidence type="ECO:0000259" key="10">
    <source>
        <dbReference type="Pfam" id="PF20452"/>
    </source>
</evidence>
<feature type="domain" description="Calmodulin binding protein-like N-terminal" evidence="8">
    <location>
        <begin position="85"/>
        <end position="231"/>
    </location>
</feature>
<dbReference type="InterPro" id="IPR046830">
    <property type="entry name" value="Calmod_bind_M"/>
</dbReference>
<evidence type="ECO:0000259" key="9">
    <source>
        <dbReference type="Pfam" id="PF20451"/>
    </source>
</evidence>
<evidence type="ECO:0000259" key="8">
    <source>
        <dbReference type="Pfam" id="PF07887"/>
    </source>
</evidence>
<dbReference type="Pfam" id="PF20452">
    <property type="entry name" value="Calmod_bind_C"/>
    <property type="match status" value="1"/>
</dbReference>
<accession>A0ABR0DA08</accession>
<protein>
    <recommendedName>
        <fullName evidence="13">Calmodulin-binding protein</fullName>
    </recommendedName>
</protein>
<dbReference type="InterPro" id="IPR012416">
    <property type="entry name" value="CBP60"/>
</dbReference>
<evidence type="ECO:0000256" key="5">
    <source>
        <dbReference type="ARBA" id="ARBA00023159"/>
    </source>
</evidence>
<comment type="subcellular location">
    <subcellularLocation>
        <location evidence="1">Nucleus</location>
    </subcellularLocation>
</comment>
<evidence type="ECO:0008006" key="13">
    <source>
        <dbReference type="Google" id="ProtNLM"/>
    </source>
</evidence>
<feature type="domain" description="Calmodulin binding protein-like N-terminal" evidence="8">
    <location>
        <begin position="530"/>
        <end position="674"/>
    </location>
</feature>
<evidence type="ECO:0000256" key="3">
    <source>
        <dbReference type="ARBA" id="ARBA00023015"/>
    </source>
</evidence>
<dbReference type="Proteomes" id="UP001291926">
    <property type="component" value="Unassembled WGS sequence"/>
</dbReference>
<comment type="similarity">
    <text evidence="2">Belongs to the plant ACBP60 protein family.</text>
</comment>
<keyword evidence="6" id="KW-0804">Transcription</keyword>
<feature type="domain" description="Calmodulin binding protein central" evidence="9">
    <location>
        <begin position="244"/>
        <end position="309"/>
    </location>
</feature>
<gene>
    <name evidence="11" type="ORF">RD792_008762</name>
</gene>
<reference evidence="11 12" key="1">
    <citation type="journal article" date="2023" name="bioRxiv">
        <title>Genome report: Whole genome sequence and annotation of Penstemon davidsonii.</title>
        <authorList>
            <person name="Ostevik K.L."/>
            <person name="Alabady M."/>
            <person name="Zhang M."/>
            <person name="Rausher M.D."/>
        </authorList>
    </citation>
    <scope>NUCLEOTIDE SEQUENCE [LARGE SCALE GENOMIC DNA]</scope>
    <source>
        <strain evidence="11">DNT005</strain>
        <tissue evidence="11">Whole leaf</tissue>
    </source>
</reference>
<name>A0ABR0DA08_9LAMI</name>
<evidence type="ECO:0000313" key="11">
    <source>
        <dbReference type="EMBL" id="KAK4486094.1"/>
    </source>
</evidence>
<dbReference type="PANTHER" id="PTHR31713">
    <property type="entry name" value="OS02G0177800 PROTEIN"/>
    <property type="match status" value="1"/>
</dbReference>
<feature type="domain" description="Calmodulin binding protein C-terminal" evidence="10">
    <location>
        <begin position="314"/>
        <end position="375"/>
    </location>
</feature>
<evidence type="ECO:0000313" key="12">
    <source>
        <dbReference type="Proteomes" id="UP001291926"/>
    </source>
</evidence>
<keyword evidence="7" id="KW-0539">Nucleus</keyword>
<keyword evidence="5" id="KW-0010">Activator</keyword>
<organism evidence="11 12">
    <name type="scientific">Penstemon davidsonii</name>
    <dbReference type="NCBI Taxonomy" id="160366"/>
    <lineage>
        <taxon>Eukaryota</taxon>
        <taxon>Viridiplantae</taxon>
        <taxon>Streptophyta</taxon>
        <taxon>Embryophyta</taxon>
        <taxon>Tracheophyta</taxon>
        <taxon>Spermatophyta</taxon>
        <taxon>Magnoliopsida</taxon>
        <taxon>eudicotyledons</taxon>
        <taxon>Gunneridae</taxon>
        <taxon>Pentapetalae</taxon>
        <taxon>asterids</taxon>
        <taxon>lamiids</taxon>
        <taxon>Lamiales</taxon>
        <taxon>Plantaginaceae</taxon>
        <taxon>Cheloneae</taxon>
        <taxon>Penstemon</taxon>
    </lineage>
</organism>
<keyword evidence="3" id="KW-0805">Transcription regulation</keyword>
<evidence type="ECO:0000256" key="1">
    <source>
        <dbReference type="ARBA" id="ARBA00004123"/>
    </source>
</evidence>
<dbReference type="InterPro" id="IPR046829">
    <property type="entry name" value="Calmod_bind_C"/>
</dbReference>
<evidence type="ECO:0000256" key="2">
    <source>
        <dbReference type="ARBA" id="ARBA00007214"/>
    </source>
</evidence>
<proteinExistence type="inferred from homology"/>